<dbReference type="Gene3D" id="3.40.190.290">
    <property type="match status" value="1"/>
</dbReference>
<dbReference type="GO" id="GO:0003700">
    <property type="term" value="F:DNA-binding transcription factor activity"/>
    <property type="evidence" value="ECO:0007669"/>
    <property type="project" value="InterPro"/>
</dbReference>
<dbReference type="Proteomes" id="UP000028411">
    <property type="component" value="Unassembled WGS sequence"/>
</dbReference>
<gene>
    <name evidence="6" type="ORF">BV95_03690</name>
</gene>
<keyword evidence="2" id="KW-0805">Transcription regulation</keyword>
<comment type="caution">
    <text evidence="6">The sequence shown here is derived from an EMBL/GenBank/DDBJ whole genome shotgun (WGS) entry which is preliminary data.</text>
</comment>
<dbReference type="PROSITE" id="PS50931">
    <property type="entry name" value="HTH_LYSR"/>
    <property type="match status" value="1"/>
</dbReference>
<dbReference type="Gene3D" id="1.10.10.10">
    <property type="entry name" value="Winged helix-like DNA-binding domain superfamily/Winged helix DNA-binding domain"/>
    <property type="match status" value="1"/>
</dbReference>
<dbReference type="GO" id="GO:0000976">
    <property type="term" value="F:transcription cis-regulatory region binding"/>
    <property type="evidence" value="ECO:0007669"/>
    <property type="project" value="TreeGrafter"/>
</dbReference>
<dbReference type="PRINTS" id="PR00039">
    <property type="entry name" value="HTHLYSR"/>
</dbReference>
<dbReference type="Pfam" id="PF00126">
    <property type="entry name" value="HTH_1"/>
    <property type="match status" value="1"/>
</dbReference>
<sequence length="294" mass="32276">MNRIAFYHLETLLWISRLGTFGAAADRLNASQPTISARIRELEGQVGFPLFQREGRNMMLTVRGREFVQQCEMLWTTLQQTLLSPDEFRGASGIVRVGSGEIAAASCLPVFTNAIRESMPKISLEIEINLTAHLIDDLLSGRVDMVFAIGPIAMPGIVASTIQQVDLVWLASRELGERLIEKGGGIGPAVPLWSVARSSPMHDLMATMIRKSSFQHPQVHTCNNVRSLIDIVESGGGVGLFPLNMVEEKIAAGSLVKLDEEVPAPILLQSAMRSNEHDPIISELFRRSCEIAYA</sequence>
<protein>
    <submittedName>
        <fullName evidence="6">Transcriptional regulator, LysR family</fullName>
    </submittedName>
</protein>
<dbReference type="InterPro" id="IPR036390">
    <property type="entry name" value="WH_DNA-bd_sf"/>
</dbReference>
<proteinExistence type="inferred from homology"/>
<evidence type="ECO:0000313" key="6">
    <source>
        <dbReference type="EMBL" id="KEQ52069.1"/>
    </source>
</evidence>
<evidence type="ECO:0000313" key="7">
    <source>
        <dbReference type="Proteomes" id="UP000028411"/>
    </source>
</evidence>
<name>A0A081RA46_SPHCR</name>
<dbReference type="AlphaFoldDB" id="A0A081RA46"/>
<dbReference type="CDD" id="cd05466">
    <property type="entry name" value="PBP2_LTTR_substrate"/>
    <property type="match status" value="1"/>
</dbReference>
<accession>A0A081RA46</accession>
<dbReference type="InterPro" id="IPR036388">
    <property type="entry name" value="WH-like_DNA-bd_sf"/>
</dbReference>
<dbReference type="RefSeq" id="WP_037455366.1">
    <property type="nucleotide sequence ID" value="NZ_JFHR01000053.1"/>
</dbReference>
<dbReference type="PATRIC" id="fig|46429.4.peg.3676"/>
<dbReference type="OrthoDB" id="464481at2"/>
<evidence type="ECO:0000256" key="2">
    <source>
        <dbReference type="ARBA" id="ARBA00023015"/>
    </source>
</evidence>
<dbReference type="InterPro" id="IPR005119">
    <property type="entry name" value="LysR_subst-bd"/>
</dbReference>
<evidence type="ECO:0000256" key="1">
    <source>
        <dbReference type="ARBA" id="ARBA00009437"/>
    </source>
</evidence>
<keyword evidence="4" id="KW-0804">Transcription</keyword>
<comment type="similarity">
    <text evidence="1">Belongs to the LysR transcriptional regulatory family.</text>
</comment>
<dbReference type="PANTHER" id="PTHR30126:SF77">
    <property type="entry name" value="TRANSCRIPTIONAL REGULATORY PROTEIN"/>
    <property type="match status" value="1"/>
</dbReference>
<keyword evidence="3" id="KW-0238">DNA-binding</keyword>
<dbReference type="Gene3D" id="3.40.190.10">
    <property type="entry name" value="Periplasmic binding protein-like II"/>
    <property type="match status" value="1"/>
</dbReference>
<dbReference type="InterPro" id="IPR000847">
    <property type="entry name" value="LysR_HTH_N"/>
</dbReference>
<dbReference type="EMBL" id="JFHR01000053">
    <property type="protein sequence ID" value="KEQ52069.1"/>
    <property type="molecule type" value="Genomic_DNA"/>
</dbReference>
<evidence type="ECO:0000259" key="5">
    <source>
        <dbReference type="PROSITE" id="PS50931"/>
    </source>
</evidence>
<dbReference type="PANTHER" id="PTHR30126">
    <property type="entry name" value="HTH-TYPE TRANSCRIPTIONAL REGULATOR"/>
    <property type="match status" value="1"/>
</dbReference>
<dbReference type="Pfam" id="PF03466">
    <property type="entry name" value="LysR_substrate"/>
    <property type="match status" value="1"/>
</dbReference>
<dbReference type="eggNOG" id="COG0583">
    <property type="taxonomic scope" value="Bacteria"/>
</dbReference>
<reference evidence="6 7" key="1">
    <citation type="submission" date="2014-02" db="EMBL/GenBank/DDBJ databases">
        <title>Whole genome sequence of Sphingobium chlorophenolicum NBRC 16172.</title>
        <authorList>
            <person name="Gan H.M."/>
            <person name="Gan H.Y."/>
            <person name="Chew T.H."/>
            <person name="Savka M.A."/>
        </authorList>
    </citation>
    <scope>NUCLEOTIDE SEQUENCE [LARGE SCALE GENOMIC DNA]</scope>
    <source>
        <strain evidence="6 7">NBRC 16172</strain>
    </source>
</reference>
<dbReference type="SUPFAM" id="SSF53850">
    <property type="entry name" value="Periplasmic binding protein-like II"/>
    <property type="match status" value="1"/>
</dbReference>
<dbReference type="SUPFAM" id="SSF46785">
    <property type="entry name" value="Winged helix' DNA-binding domain"/>
    <property type="match status" value="1"/>
</dbReference>
<evidence type="ECO:0000256" key="4">
    <source>
        <dbReference type="ARBA" id="ARBA00023163"/>
    </source>
</evidence>
<evidence type="ECO:0000256" key="3">
    <source>
        <dbReference type="ARBA" id="ARBA00023125"/>
    </source>
</evidence>
<organism evidence="6 7">
    <name type="scientific">Sphingobium chlorophenolicum</name>
    <dbReference type="NCBI Taxonomy" id="46429"/>
    <lineage>
        <taxon>Bacteria</taxon>
        <taxon>Pseudomonadati</taxon>
        <taxon>Pseudomonadota</taxon>
        <taxon>Alphaproteobacteria</taxon>
        <taxon>Sphingomonadales</taxon>
        <taxon>Sphingomonadaceae</taxon>
        <taxon>Sphingobium</taxon>
    </lineage>
</organism>
<feature type="domain" description="HTH lysR-type" evidence="5">
    <location>
        <begin position="1"/>
        <end position="61"/>
    </location>
</feature>